<feature type="compositionally biased region" description="Basic residues" evidence="1">
    <location>
        <begin position="35"/>
        <end position="57"/>
    </location>
</feature>
<proteinExistence type="predicted"/>
<name>A0A699WRE1_TANCI</name>
<gene>
    <name evidence="2" type="ORF">Tci_921722</name>
</gene>
<dbReference type="EMBL" id="BKCJ011746913">
    <property type="protein sequence ID" value="GFD49753.1"/>
    <property type="molecule type" value="Genomic_DNA"/>
</dbReference>
<feature type="non-terminal residue" evidence="2">
    <location>
        <position position="1"/>
    </location>
</feature>
<reference evidence="2" key="1">
    <citation type="journal article" date="2019" name="Sci. Rep.">
        <title>Draft genome of Tanacetum cinerariifolium, the natural source of mosquito coil.</title>
        <authorList>
            <person name="Yamashiro T."/>
            <person name="Shiraishi A."/>
            <person name="Satake H."/>
            <person name="Nakayama K."/>
        </authorList>
    </citation>
    <scope>NUCLEOTIDE SEQUENCE</scope>
</reference>
<sequence>KHQDTILGDTPTQNRVLDLDNIKDAQALEIQKLKKKVKKLEKRRKSRTPQLKRRLFKVRIESSAEKSLGNQEDASNQERNDQDEEI</sequence>
<feature type="region of interest" description="Disordered" evidence="1">
    <location>
        <begin position="35"/>
        <end position="86"/>
    </location>
</feature>
<evidence type="ECO:0000313" key="2">
    <source>
        <dbReference type="EMBL" id="GFD49753.1"/>
    </source>
</evidence>
<feature type="non-terminal residue" evidence="2">
    <location>
        <position position="86"/>
    </location>
</feature>
<dbReference type="AlphaFoldDB" id="A0A699WRE1"/>
<protein>
    <submittedName>
        <fullName evidence="2">Uncharacterized protein</fullName>
    </submittedName>
</protein>
<evidence type="ECO:0000256" key="1">
    <source>
        <dbReference type="SAM" id="MobiDB-lite"/>
    </source>
</evidence>
<comment type="caution">
    <text evidence="2">The sequence shown here is derived from an EMBL/GenBank/DDBJ whole genome shotgun (WGS) entry which is preliminary data.</text>
</comment>
<accession>A0A699WRE1</accession>
<organism evidence="2">
    <name type="scientific">Tanacetum cinerariifolium</name>
    <name type="common">Dalmatian daisy</name>
    <name type="synonym">Chrysanthemum cinerariifolium</name>
    <dbReference type="NCBI Taxonomy" id="118510"/>
    <lineage>
        <taxon>Eukaryota</taxon>
        <taxon>Viridiplantae</taxon>
        <taxon>Streptophyta</taxon>
        <taxon>Embryophyta</taxon>
        <taxon>Tracheophyta</taxon>
        <taxon>Spermatophyta</taxon>
        <taxon>Magnoliopsida</taxon>
        <taxon>eudicotyledons</taxon>
        <taxon>Gunneridae</taxon>
        <taxon>Pentapetalae</taxon>
        <taxon>asterids</taxon>
        <taxon>campanulids</taxon>
        <taxon>Asterales</taxon>
        <taxon>Asteraceae</taxon>
        <taxon>Asteroideae</taxon>
        <taxon>Anthemideae</taxon>
        <taxon>Anthemidinae</taxon>
        <taxon>Tanacetum</taxon>
    </lineage>
</organism>